<sequence length="242" mass="27041">MKEDEPISVIWLGQGGFIFESQGQRLVVDPFFSNIVEERQGLKRLMAPPVSIDDLKPDLIFITHDHLDHLDPIALPKIHKKYPKVSIVGPESVQLKVMSMDFDKSILVPVQKNMTYNFVDFKITVTPAYHSDPFSVGCIIGVGDKQIYLSADTILHKNLIAEIKSLIQKPLYAVLVCINGKLENMDWKEAVSLVEALKPKIAIPMHYGMFAENTADPLPFILACKEIGISSFELIPGAKTII</sequence>
<dbReference type="SMART" id="SM00849">
    <property type="entry name" value="Lactamase_B"/>
    <property type="match status" value="1"/>
</dbReference>
<dbReference type="Pfam" id="PF12706">
    <property type="entry name" value="Lactamase_B_2"/>
    <property type="match status" value="1"/>
</dbReference>
<reference evidence="2" key="1">
    <citation type="submission" date="2023-02" db="EMBL/GenBank/DDBJ databases">
        <title>Genome of Flavobacteriaceae gen. nov. sp. strain F89.</title>
        <authorList>
            <person name="Wang Y."/>
        </authorList>
    </citation>
    <scope>NUCLEOTIDE SEQUENCE</scope>
    <source>
        <strain evidence="2">F89</strain>
    </source>
</reference>
<dbReference type="RefSeq" id="WP_317903232.1">
    <property type="nucleotide sequence ID" value="NZ_JAIRBC010000024.1"/>
</dbReference>
<evidence type="ECO:0000313" key="2">
    <source>
        <dbReference type="EMBL" id="MCG2462091.1"/>
    </source>
</evidence>
<dbReference type="SUPFAM" id="SSF56281">
    <property type="entry name" value="Metallo-hydrolase/oxidoreductase"/>
    <property type="match status" value="1"/>
</dbReference>
<proteinExistence type="predicted"/>
<dbReference type="InterPro" id="IPR001279">
    <property type="entry name" value="Metallo-B-lactamas"/>
</dbReference>
<evidence type="ECO:0000313" key="3">
    <source>
        <dbReference type="Proteomes" id="UP001200642"/>
    </source>
</evidence>
<comment type="caution">
    <text evidence="2">The sequence shown here is derived from an EMBL/GenBank/DDBJ whole genome shotgun (WGS) entry which is preliminary data.</text>
</comment>
<dbReference type="PANTHER" id="PTHR43546:SF8">
    <property type="entry name" value="METALLO-BETA-LACTAMASE DOMAIN-CONTAINING PROTEIN"/>
    <property type="match status" value="1"/>
</dbReference>
<keyword evidence="3" id="KW-1185">Reference proteome</keyword>
<dbReference type="InterPro" id="IPR036866">
    <property type="entry name" value="RibonucZ/Hydroxyglut_hydro"/>
</dbReference>
<dbReference type="Gene3D" id="3.60.15.10">
    <property type="entry name" value="Ribonuclease Z/Hydroxyacylglutathione hydrolase-like"/>
    <property type="match status" value="1"/>
</dbReference>
<accession>A0AAE3JQH4</accession>
<dbReference type="InterPro" id="IPR050114">
    <property type="entry name" value="UPF0173_UPF0282_UlaG_hydrolase"/>
</dbReference>
<protein>
    <submittedName>
        <fullName evidence="2">MBL fold metallo-hydrolase</fullName>
    </submittedName>
</protein>
<name>A0AAE3JQH4_9FLAO</name>
<gene>
    <name evidence="2" type="ORF">K8352_15130</name>
</gene>
<dbReference type="PANTHER" id="PTHR43546">
    <property type="entry name" value="UPF0173 METAL-DEPENDENT HYDROLASE MJ1163-RELATED"/>
    <property type="match status" value="1"/>
</dbReference>
<dbReference type="EMBL" id="JAIRBC010000024">
    <property type="protein sequence ID" value="MCG2462091.1"/>
    <property type="molecule type" value="Genomic_DNA"/>
</dbReference>
<evidence type="ECO:0000259" key="1">
    <source>
        <dbReference type="SMART" id="SM00849"/>
    </source>
</evidence>
<organism evidence="2 3">
    <name type="scientific">Cerina litoralis</name>
    <dbReference type="NCBI Taxonomy" id="2874477"/>
    <lineage>
        <taxon>Bacteria</taxon>
        <taxon>Pseudomonadati</taxon>
        <taxon>Bacteroidota</taxon>
        <taxon>Flavobacteriia</taxon>
        <taxon>Flavobacteriales</taxon>
        <taxon>Flavobacteriaceae</taxon>
        <taxon>Cerina</taxon>
    </lineage>
</organism>
<dbReference type="AlphaFoldDB" id="A0AAE3JQH4"/>
<feature type="domain" description="Metallo-beta-lactamase" evidence="1">
    <location>
        <begin position="13"/>
        <end position="206"/>
    </location>
</feature>
<dbReference type="Proteomes" id="UP001200642">
    <property type="component" value="Unassembled WGS sequence"/>
</dbReference>